<feature type="transmembrane region" description="Helical" evidence="12">
    <location>
        <begin position="461"/>
        <end position="481"/>
    </location>
</feature>
<dbReference type="Proteomes" id="UP000694844">
    <property type="component" value="Chromosome 8"/>
</dbReference>
<evidence type="ECO:0000256" key="4">
    <source>
        <dbReference type="ARBA" id="ARBA00022692"/>
    </source>
</evidence>
<reference evidence="14" key="1">
    <citation type="submission" date="2025-08" db="UniProtKB">
        <authorList>
            <consortium name="RefSeq"/>
        </authorList>
    </citation>
    <scope>IDENTIFICATION</scope>
    <source>
        <tissue evidence="14">Whole sample</tissue>
    </source>
</reference>
<evidence type="ECO:0000256" key="5">
    <source>
        <dbReference type="ARBA" id="ARBA00022989"/>
    </source>
</evidence>
<dbReference type="GeneID" id="111106534"/>
<keyword evidence="4 12" id="KW-0812">Transmembrane</keyword>
<evidence type="ECO:0000256" key="12">
    <source>
        <dbReference type="SAM" id="Phobius"/>
    </source>
</evidence>
<comment type="subcellular location">
    <subcellularLocation>
        <location evidence="1">Membrane</location>
        <topology evidence="1">Multi-pass membrane protein</topology>
    </subcellularLocation>
</comment>
<name>A0A8B8B0M1_CRAVI</name>
<dbReference type="AlphaFoldDB" id="A0A8B8B0M1"/>
<dbReference type="RefSeq" id="XP_022296962.1">
    <property type="nucleotide sequence ID" value="XM_022441254.1"/>
</dbReference>
<evidence type="ECO:0000256" key="8">
    <source>
        <dbReference type="ARBA" id="ARBA00038269"/>
    </source>
</evidence>
<evidence type="ECO:0000256" key="11">
    <source>
        <dbReference type="ARBA" id="ARBA00047978"/>
    </source>
</evidence>
<keyword evidence="6 12" id="KW-0472">Membrane</keyword>
<keyword evidence="2" id="KW-0808">Transferase</keyword>
<dbReference type="GO" id="GO:1990698">
    <property type="term" value="F:palmitoleoyltransferase activity"/>
    <property type="evidence" value="ECO:0007669"/>
    <property type="project" value="UniProtKB-EC"/>
</dbReference>
<dbReference type="Pfam" id="PF03062">
    <property type="entry name" value="MBOAT"/>
    <property type="match status" value="1"/>
</dbReference>
<feature type="transmembrane region" description="Helical" evidence="12">
    <location>
        <begin position="93"/>
        <end position="111"/>
    </location>
</feature>
<dbReference type="GO" id="GO:0017147">
    <property type="term" value="F:Wnt-protein binding"/>
    <property type="evidence" value="ECO:0007669"/>
    <property type="project" value="TreeGrafter"/>
</dbReference>
<dbReference type="GO" id="GO:0016020">
    <property type="term" value="C:membrane"/>
    <property type="evidence" value="ECO:0007669"/>
    <property type="project" value="UniProtKB-SubCell"/>
</dbReference>
<evidence type="ECO:0000256" key="6">
    <source>
        <dbReference type="ARBA" id="ARBA00023136"/>
    </source>
</evidence>
<dbReference type="GO" id="GO:0016055">
    <property type="term" value="P:Wnt signaling pathway"/>
    <property type="evidence" value="ECO:0007669"/>
    <property type="project" value="UniProtKB-KW"/>
</dbReference>
<comment type="catalytic activity">
    <reaction evidence="11">
        <text>[Wnt protein]-L-serine + (9Z)-hexadecenoyl-CoA = [Wnt protein]-O-(9Z)-hexadecenoyl-L-serine + CoA</text>
        <dbReference type="Rhea" id="RHEA:45336"/>
        <dbReference type="Rhea" id="RHEA-COMP:11170"/>
        <dbReference type="Rhea" id="RHEA-COMP:11171"/>
        <dbReference type="ChEBI" id="CHEBI:29999"/>
        <dbReference type="ChEBI" id="CHEBI:57287"/>
        <dbReference type="ChEBI" id="CHEBI:61540"/>
        <dbReference type="ChEBI" id="CHEBI:85189"/>
        <dbReference type="EC" id="2.3.1.250"/>
    </reaction>
</comment>
<feature type="transmembrane region" description="Helical" evidence="12">
    <location>
        <begin position="116"/>
        <end position="134"/>
    </location>
</feature>
<dbReference type="KEGG" id="cvn:111106534"/>
<dbReference type="GO" id="GO:0005783">
    <property type="term" value="C:endoplasmic reticulum"/>
    <property type="evidence" value="ECO:0007669"/>
    <property type="project" value="TreeGrafter"/>
</dbReference>
<evidence type="ECO:0000256" key="9">
    <source>
        <dbReference type="ARBA" id="ARBA00038867"/>
    </source>
</evidence>
<feature type="transmembrane region" description="Helical" evidence="12">
    <location>
        <begin position="419"/>
        <end position="440"/>
    </location>
</feature>
<comment type="similarity">
    <text evidence="8">Belongs to the membrane-bound acyltransferase family. Porcupine subfamily.</text>
</comment>
<evidence type="ECO:0000313" key="14">
    <source>
        <dbReference type="RefSeq" id="XP_022296962.1"/>
    </source>
</evidence>
<evidence type="ECO:0000256" key="7">
    <source>
        <dbReference type="ARBA" id="ARBA00023315"/>
    </source>
</evidence>
<sequence length="482" mass="54852">MEYDETFDDYYDDLVYDDDDMEKMLAAYNDLDYGGEMEYARISLWDLGENCLLPTMQQTIYMLAPLYLLCIMTRMICMVGHTADNDSPAIPRWLLNTCISLGGLMALHMFFGKNIAYLLVCAALVYAILLVTSWRFQKGAGVMVAVFIFLFIVICELFLAEEKSWHGVRGAQIILSMKVIGLGFDVSAGVLSLPSVMEYMAYIFNAGNVIFGPWVSFQDFQSLYSTNVSKCLSVDWMTKVMKSSLFSVLCLSVSTCFGSWVILDSNYKWVLAYRDAQSFRFSHYFVCFVSETTTALAGISPGDIDYGVTVTKPLYVELPRSLVEVVTNWNLPMHNWLKNYVFRVARPHGTFLAVILTYIASSMLHGLNFQLAAVLLSLGFYSYVEMMFRRKLSQIFDACLEARSCREGCPHTYKQNHPYVWITNLGFGCVTVFHLAYLGLMFDSSTEAEKGYNMSHTLQKWSDLGFLSHWVILGTYLFHLMV</sequence>
<evidence type="ECO:0000256" key="3">
    <source>
        <dbReference type="ARBA" id="ARBA00022687"/>
    </source>
</evidence>
<keyword evidence="3" id="KW-0879">Wnt signaling pathway</keyword>
<evidence type="ECO:0000256" key="1">
    <source>
        <dbReference type="ARBA" id="ARBA00004141"/>
    </source>
</evidence>
<dbReference type="PANTHER" id="PTHR13906">
    <property type="entry name" value="PORCUPINE"/>
    <property type="match status" value="1"/>
</dbReference>
<evidence type="ECO:0000256" key="2">
    <source>
        <dbReference type="ARBA" id="ARBA00022679"/>
    </source>
</evidence>
<feature type="transmembrane region" description="Helical" evidence="12">
    <location>
        <begin position="60"/>
        <end position="81"/>
    </location>
</feature>
<dbReference type="PANTHER" id="PTHR13906:SF12">
    <property type="entry name" value="PROTEIN-SERINE O-PALMITOLEOYLTRANSFERASE PORCUPINE"/>
    <property type="match status" value="1"/>
</dbReference>
<gene>
    <name evidence="14" type="primary">LOC111106534</name>
</gene>
<keyword evidence="5 12" id="KW-1133">Transmembrane helix</keyword>
<proteinExistence type="inferred from homology"/>
<organism evidence="13 14">
    <name type="scientific">Crassostrea virginica</name>
    <name type="common">Eastern oyster</name>
    <dbReference type="NCBI Taxonomy" id="6565"/>
    <lineage>
        <taxon>Eukaryota</taxon>
        <taxon>Metazoa</taxon>
        <taxon>Spiralia</taxon>
        <taxon>Lophotrochozoa</taxon>
        <taxon>Mollusca</taxon>
        <taxon>Bivalvia</taxon>
        <taxon>Autobranchia</taxon>
        <taxon>Pteriomorphia</taxon>
        <taxon>Ostreida</taxon>
        <taxon>Ostreoidea</taxon>
        <taxon>Ostreidae</taxon>
        <taxon>Crassostrea</taxon>
    </lineage>
</organism>
<dbReference type="GO" id="GO:0030258">
    <property type="term" value="P:lipid modification"/>
    <property type="evidence" value="ECO:0007669"/>
    <property type="project" value="TreeGrafter"/>
</dbReference>
<dbReference type="InterPro" id="IPR049941">
    <property type="entry name" value="LPLAT_7/PORCN-like"/>
</dbReference>
<dbReference type="EC" id="2.3.1.250" evidence="9"/>
<dbReference type="InterPro" id="IPR004299">
    <property type="entry name" value="MBOAT_fam"/>
</dbReference>
<keyword evidence="13" id="KW-1185">Reference proteome</keyword>
<dbReference type="GO" id="GO:0061355">
    <property type="term" value="P:Wnt protein secretion"/>
    <property type="evidence" value="ECO:0007669"/>
    <property type="project" value="TreeGrafter"/>
</dbReference>
<accession>A0A8B8B0M1</accession>
<feature type="transmembrane region" description="Helical" evidence="12">
    <location>
        <begin position="140"/>
        <end position="159"/>
    </location>
</feature>
<evidence type="ECO:0000313" key="13">
    <source>
        <dbReference type="Proteomes" id="UP000694844"/>
    </source>
</evidence>
<feature type="transmembrane region" description="Helical" evidence="12">
    <location>
        <begin position="171"/>
        <end position="193"/>
    </location>
</feature>
<feature type="transmembrane region" description="Helical" evidence="12">
    <location>
        <begin position="367"/>
        <end position="384"/>
    </location>
</feature>
<keyword evidence="7" id="KW-0012">Acyltransferase</keyword>
<evidence type="ECO:0000256" key="10">
    <source>
        <dbReference type="ARBA" id="ARBA00040371"/>
    </source>
</evidence>
<protein>
    <recommendedName>
        <fullName evidence="10">Protein-serine O-palmitoleoyltransferase porcupine</fullName>
        <ecNumber evidence="9">2.3.1.250</ecNumber>
    </recommendedName>
</protein>
<feature type="transmembrane region" description="Helical" evidence="12">
    <location>
        <begin position="245"/>
        <end position="263"/>
    </location>
</feature>
<dbReference type="OrthoDB" id="5968863at2759"/>